<keyword evidence="3" id="KW-1185">Reference proteome</keyword>
<evidence type="ECO:0000313" key="3">
    <source>
        <dbReference type="Proteomes" id="UP000601435"/>
    </source>
</evidence>
<keyword evidence="1" id="KW-1133">Transmembrane helix</keyword>
<feature type="transmembrane region" description="Helical" evidence="1">
    <location>
        <begin position="209"/>
        <end position="229"/>
    </location>
</feature>
<proteinExistence type="predicted"/>
<dbReference type="AlphaFoldDB" id="A0A812JQN6"/>
<keyword evidence="1" id="KW-0472">Membrane</keyword>
<feature type="transmembrane region" description="Helical" evidence="1">
    <location>
        <begin position="81"/>
        <end position="102"/>
    </location>
</feature>
<feature type="transmembrane region" description="Helical" evidence="1">
    <location>
        <begin position="236"/>
        <end position="257"/>
    </location>
</feature>
<dbReference type="EMBL" id="CAJNJA010006498">
    <property type="protein sequence ID" value="CAE7211183.1"/>
    <property type="molecule type" value="Genomic_DNA"/>
</dbReference>
<feature type="transmembrane region" description="Helical" evidence="1">
    <location>
        <begin position="109"/>
        <end position="126"/>
    </location>
</feature>
<feature type="transmembrane region" description="Helical" evidence="1">
    <location>
        <begin position="269"/>
        <end position="288"/>
    </location>
</feature>
<gene>
    <name evidence="2" type="ORF">SNEC2469_LOCUS2150</name>
</gene>
<dbReference type="Proteomes" id="UP000601435">
    <property type="component" value="Unassembled WGS sequence"/>
</dbReference>
<name>A0A812JQN6_9DINO</name>
<sequence length="304" mass="32321">MPEFGPGSEAVMLASSNPTLIADLPIEAHAIVGAFTVAGLVFWLWGRKFLKAGFVVFGLLAGAMAGYVATVGFGLTISPVFPMVVLGVIGLLFGWMAFRFAVAASMGTLLTIAAPLVVVPIVLGTVPENVSQGGPLSIQELLQDDVPIVNGELDTGTQKLIDTFTIPEEIEQAGEDVVNATDARVRDFLKQLFVELETEWLKLPVAHRVGMLVGGFLAFVTGFGLGMLMPKYAAGLLASSVGAGVWLPGVVWLLQAMTIDVRRVVPESTIVWVFLWLGLAVIGAFFQWRKGKRSADKGSSESTS</sequence>
<keyword evidence="1" id="KW-0812">Transmembrane</keyword>
<evidence type="ECO:0000313" key="2">
    <source>
        <dbReference type="EMBL" id="CAE7211183.1"/>
    </source>
</evidence>
<organism evidence="2 3">
    <name type="scientific">Symbiodinium necroappetens</name>
    <dbReference type="NCBI Taxonomy" id="1628268"/>
    <lineage>
        <taxon>Eukaryota</taxon>
        <taxon>Sar</taxon>
        <taxon>Alveolata</taxon>
        <taxon>Dinophyceae</taxon>
        <taxon>Suessiales</taxon>
        <taxon>Symbiodiniaceae</taxon>
        <taxon>Symbiodinium</taxon>
    </lineage>
</organism>
<comment type="caution">
    <text evidence="2">The sequence shown here is derived from an EMBL/GenBank/DDBJ whole genome shotgun (WGS) entry which is preliminary data.</text>
</comment>
<protein>
    <submittedName>
        <fullName evidence="2">Uncharacterized protein</fullName>
    </submittedName>
</protein>
<accession>A0A812JQN6</accession>
<reference evidence="2" key="1">
    <citation type="submission" date="2021-02" db="EMBL/GenBank/DDBJ databases">
        <authorList>
            <person name="Dougan E. K."/>
            <person name="Rhodes N."/>
            <person name="Thang M."/>
            <person name="Chan C."/>
        </authorList>
    </citation>
    <scope>NUCLEOTIDE SEQUENCE</scope>
</reference>
<feature type="transmembrane region" description="Helical" evidence="1">
    <location>
        <begin position="26"/>
        <end position="45"/>
    </location>
</feature>
<evidence type="ECO:0000256" key="1">
    <source>
        <dbReference type="SAM" id="Phobius"/>
    </source>
</evidence>
<feature type="transmembrane region" description="Helical" evidence="1">
    <location>
        <begin position="52"/>
        <end position="75"/>
    </location>
</feature>